<feature type="domain" description="Ribosome maturation protein SDO1/SBDS N-terminal" evidence="1">
    <location>
        <begin position="11"/>
        <end position="102"/>
    </location>
</feature>
<protein>
    <submittedName>
        <fullName evidence="2">Restriction of telomere capping protein 3</fullName>
    </submittedName>
</protein>
<comment type="caution">
    <text evidence="2">The sequence shown here is derived from an EMBL/GenBank/DDBJ whole genome shotgun (WGS) entry which is preliminary data.</text>
</comment>
<dbReference type="OrthoDB" id="2567806at2759"/>
<sequence>MPEHPQNPQQAVKVFYKGESTDFLVFGTNKAAVEQYRAEPNINNFLEATTLHQVFVNNTGRGKEGNLGEASKTQLENEFGKGKKIEDFIQTILKEGEISDSKDIGGHKYSSTNDSKY</sequence>
<dbReference type="Pfam" id="PF01172">
    <property type="entry name" value="SBDS_N"/>
    <property type="match status" value="1"/>
</dbReference>
<name>A0A1E5R1E9_9ASCO</name>
<evidence type="ECO:0000259" key="1">
    <source>
        <dbReference type="Pfam" id="PF01172"/>
    </source>
</evidence>
<reference evidence="3" key="1">
    <citation type="journal article" date="2016" name="Genome Announc.">
        <title>Genome sequences of three species of Hanseniaspora isolated from spontaneous wine fermentations.</title>
        <authorList>
            <person name="Sternes P.R."/>
            <person name="Lee D."/>
            <person name="Kutyna D.R."/>
            <person name="Borneman A.R."/>
        </authorList>
    </citation>
    <scope>NUCLEOTIDE SEQUENCE [LARGE SCALE GENOMIC DNA]</scope>
    <source>
        <strain evidence="3">AWRI3579</strain>
    </source>
</reference>
<organism evidence="2 3">
    <name type="scientific">Hanseniaspora osmophila</name>
    <dbReference type="NCBI Taxonomy" id="56408"/>
    <lineage>
        <taxon>Eukaryota</taxon>
        <taxon>Fungi</taxon>
        <taxon>Dikarya</taxon>
        <taxon>Ascomycota</taxon>
        <taxon>Saccharomycotina</taxon>
        <taxon>Saccharomycetes</taxon>
        <taxon>Saccharomycodales</taxon>
        <taxon>Saccharomycodaceae</taxon>
        <taxon>Hanseniaspora</taxon>
    </lineage>
</organism>
<dbReference type="EMBL" id="LPNM01000011">
    <property type="protein sequence ID" value="OEJ80697.1"/>
    <property type="molecule type" value="Genomic_DNA"/>
</dbReference>
<dbReference type="AlphaFoldDB" id="A0A1E5R1E9"/>
<dbReference type="InterPro" id="IPR036786">
    <property type="entry name" value="Ribosome_mat_SBDS_N_sf"/>
</dbReference>
<dbReference type="SUPFAM" id="SSF89895">
    <property type="entry name" value="FYSH domain"/>
    <property type="match status" value="1"/>
</dbReference>
<dbReference type="FunCoup" id="A0A1E5R1E9">
    <property type="interactions" value="174"/>
</dbReference>
<keyword evidence="3" id="KW-1185">Reference proteome</keyword>
<evidence type="ECO:0000313" key="2">
    <source>
        <dbReference type="EMBL" id="OEJ80697.1"/>
    </source>
</evidence>
<dbReference type="InterPro" id="IPR019783">
    <property type="entry name" value="SDO1/SBDS_N"/>
</dbReference>
<proteinExistence type="predicted"/>
<dbReference type="Gene3D" id="3.30.1250.10">
    <property type="entry name" value="Ribosome maturation protein SBDS, N-terminal domain"/>
    <property type="match status" value="1"/>
</dbReference>
<dbReference type="InParanoid" id="A0A1E5R1E9"/>
<evidence type="ECO:0000313" key="3">
    <source>
        <dbReference type="Proteomes" id="UP000095728"/>
    </source>
</evidence>
<accession>A0A1E5R1E9</accession>
<gene>
    <name evidence="2" type="ORF">AWRI3579_g4077</name>
</gene>
<dbReference type="Proteomes" id="UP000095728">
    <property type="component" value="Unassembled WGS sequence"/>
</dbReference>